<reference evidence="2 3" key="1">
    <citation type="submission" date="2018-06" db="EMBL/GenBank/DDBJ databases">
        <title>Genomic Encyclopedia of Archaeal and Bacterial Type Strains, Phase II (KMG-II): from individual species to whole genera.</title>
        <authorList>
            <person name="Goeker M."/>
        </authorList>
    </citation>
    <scope>NUCLEOTIDE SEQUENCE [LARGE SCALE GENOMIC DNA]</scope>
    <source>
        <strain evidence="2 3">T4</strain>
    </source>
</reference>
<organism evidence="2 3">
    <name type="scientific">Algoriphagus aquaeductus</name>
    <dbReference type="NCBI Taxonomy" id="475299"/>
    <lineage>
        <taxon>Bacteria</taxon>
        <taxon>Pseudomonadati</taxon>
        <taxon>Bacteroidota</taxon>
        <taxon>Cytophagia</taxon>
        <taxon>Cytophagales</taxon>
        <taxon>Cyclobacteriaceae</taxon>
        <taxon>Algoriphagus</taxon>
    </lineage>
</organism>
<evidence type="ECO:0000313" key="2">
    <source>
        <dbReference type="EMBL" id="PZV87442.1"/>
    </source>
</evidence>
<name>A0A326S7L9_9BACT</name>
<dbReference type="Proteomes" id="UP000248917">
    <property type="component" value="Unassembled WGS sequence"/>
</dbReference>
<dbReference type="EMBL" id="QKTX01000001">
    <property type="protein sequence ID" value="PZV87442.1"/>
    <property type="molecule type" value="Genomic_DNA"/>
</dbReference>
<feature type="region of interest" description="Disordered" evidence="1">
    <location>
        <begin position="1"/>
        <end position="30"/>
    </location>
</feature>
<keyword evidence="3" id="KW-1185">Reference proteome</keyword>
<feature type="compositionally biased region" description="Polar residues" evidence="1">
    <location>
        <begin position="18"/>
        <end position="30"/>
    </location>
</feature>
<accession>A0A326S7L9</accession>
<proteinExistence type="predicted"/>
<evidence type="ECO:0000313" key="3">
    <source>
        <dbReference type="Proteomes" id="UP000248917"/>
    </source>
</evidence>
<comment type="caution">
    <text evidence="2">The sequence shown here is derived from an EMBL/GenBank/DDBJ whole genome shotgun (WGS) entry which is preliminary data.</text>
</comment>
<sequence length="30" mass="3427">MSNFGPFDDTQPDKSEIRNQNSEINKSITL</sequence>
<evidence type="ECO:0000256" key="1">
    <source>
        <dbReference type="SAM" id="MobiDB-lite"/>
    </source>
</evidence>
<dbReference type="AlphaFoldDB" id="A0A326S7L9"/>
<protein>
    <submittedName>
        <fullName evidence="2">Uncharacterized protein</fullName>
    </submittedName>
</protein>
<gene>
    <name evidence="2" type="ORF">CLV31_101315</name>
</gene>